<gene>
    <name evidence="1" type="ORF">LCGC14_0971460</name>
</gene>
<protein>
    <recommendedName>
        <fullName evidence="2">DUF4177 domain-containing protein</fullName>
    </recommendedName>
</protein>
<dbReference type="EMBL" id="LAZR01003572">
    <property type="protein sequence ID" value="KKN16884.1"/>
    <property type="molecule type" value="Genomic_DNA"/>
</dbReference>
<sequence length="64" mass="7635">MKIFEYKVIDYELIKPMVEYSLLSEELKQVAISKYEDWLNSHGAEGWQYIGRGDQSIVFMREKT</sequence>
<comment type="caution">
    <text evidence="1">The sequence shown here is derived from an EMBL/GenBank/DDBJ whole genome shotgun (WGS) entry which is preliminary data.</text>
</comment>
<dbReference type="AlphaFoldDB" id="A0A0F9NG12"/>
<reference evidence="1" key="1">
    <citation type="journal article" date="2015" name="Nature">
        <title>Complex archaea that bridge the gap between prokaryotes and eukaryotes.</title>
        <authorList>
            <person name="Spang A."/>
            <person name="Saw J.H."/>
            <person name="Jorgensen S.L."/>
            <person name="Zaremba-Niedzwiedzka K."/>
            <person name="Martijn J."/>
            <person name="Lind A.E."/>
            <person name="van Eijk R."/>
            <person name="Schleper C."/>
            <person name="Guy L."/>
            <person name="Ettema T.J."/>
        </authorList>
    </citation>
    <scope>NUCLEOTIDE SEQUENCE</scope>
</reference>
<name>A0A0F9NG12_9ZZZZ</name>
<proteinExistence type="predicted"/>
<evidence type="ECO:0008006" key="2">
    <source>
        <dbReference type="Google" id="ProtNLM"/>
    </source>
</evidence>
<organism evidence="1">
    <name type="scientific">marine sediment metagenome</name>
    <dbReference type="NCBI Taxonomy" id="412755"/>
    <lineage>
        <taxon>unclassified sequences</taxon>
        <taxon>metagenomes</taxon>
        <taxon>ecological metagenomes</taxon>
    </lineage>
</organism>
<accession>A0A0F9NG12</accession>
<evidence type="ECO:0000313" key="1">
    <source>
        <dbReference type="EMBL" id="KKN16884.1"/>
    </source>
</evidence>